<feature type="domain" description="Chalcone isomerase" evidence="2">
    <location>
        <begin position="61"/>
        <end position="166"/>
    </location>
</feature>
<feature type="signal peptide" evidence="1">
    <location>
        <begin position="1"/>
        <end position="27"/>
    </location>
</feature>
<reference evidence="3 4" key="1">
    <citation type="submission" date="2013-02" db="EMBL/GenBank/DDBJ databases">
        <title>The Genome Sequence of Acinetobacter guillouiae NIPH 991.</title>
        <authorList>
            <consortium name="The Broad Institute Genome Sequencing Platform"/>
            <consortium name="The Broad Institute Genome Sequencing Center for Infectious Disease"/>
            <person name="Cerqueira G."/>
            <person name="Feldgarden M."/>
            <person name="Courvalin P."/>
            <person name="Perichon B."/>
            <person name="Grillot-Courvalin C."/>
            <person name="Clermont D."/>
            <person name="Rocha E."/>
            <person name="Yoon E.-J."/>
            <person name="Nemec A."/>
            <person name="Walker B."/>
            <person name="Young S.K."/>
            <person name="Zeng Q."/>
            <person name="Gargeya S."/>
            <person name="Fitzgerald M."/>
            <person name="Haas B."/>
            <person name="Abouelleil A."/>
            <person name="Alvarado L."/>
            <person name="Arachchi H.M."/>
            <person name="Berlin A.M."/>
            <person name="Chapman S.B."/>
            <person name="Dewar J."/>
            <person name="Goldberg J."/>
            <person name="Griggs A."/>
            <person name="Gujja S."/>
            <person name="Hansen M."/>
            <person name="Howarth C."/>
            <person name="Imamovic A."/>
            <person name="Larimer J."/>
            <person name="McCowan C."/>
            <person name="Murphy C."/>
            <person name="Neiman D."/>
            <person name="Pearson M."/>
            <person name="Priest M."/>
            <person name="Roberts A."/>
            <person name="Saif S."/>
            <person name="Shea T."/>
            <person name="Sisk P."/>
            <person name="Sykes S."/>
            <person name="Wortman J."/>
            <person name="Nusbaum C."/>
            <person name="Birren B."/>
        </authorList>
    </citation>
    <scope>NUCLEOTIDE SEQUENCE [LARGE SCALE GENOMIC DNA]</scope>
    <source>
        <strain evidence="3 4">NIPH 991</strain>
    </source>
</reference>
<feature type="chain" id="PRO_5004135354" description="Chalcone isomerase domain-containing protein" evidence="1">
    <location>
        <begin position="28"/>
        <end position="167"/>
    </location>
</feature>
<keyword evidence="4" id="KW-1185">Reference proteome</keyword>
<keyword evidence="1" id="KW-0732">Signal</keyword>
<organism evidence="3 4">
    <name type="scientific">Acinetobacter guillouiae NIPH 991</name>
    <dbReference type="NCBI Taxonomy" id="1217656"/>
    <lineage>
        <taxon>Bacteria</taxon>
        <taxon>Pseudomonadati</taxon>
        <taxon>Pseudomonadota</taxon>
        <taxon>Gammaproteobacteria</taxon>
        <taxon>Moraxellales</taxon>
        <taxon>Moraxellaceae</taxon>
        <taxon>Acinetobacter</taxon>
    </lineage>
</organism>
<dbReference type="HOGENOM" id="CLU_102167_0_1_6"/>
<dbReference type="eggNOG" id="ENOG5032ZF7">
    <property type="taxonomic scope" value="Bacteria"/>
</dbReference>
<comment type="caution">
    <text evidence="3">The sequence shown here is derived from an EMBL/GenBank/DDBJ whole genome shotgun (WGS) entry which is preliminary data.</text>
</comment>
<evidence type="ECO:0000313" key="4">
    <source>
        <dbReference type="Proteomes" id="UP000013148"/>
    </source>
</evidence>
<protein>
    <recommendedName>
        <fullName evidence="2">Chalcone isomerase domain-containing protein</fullName>
    </recommendedName>
</protein>
<evidence type="ECO:0000256" key="1">
    <source>
        <dbReference type="SAM" id="SignalP"/>
    </source>
</evidence>
<accession>N8WYV0</accession>
<dbReference type="PATRIC" id="fig|1217656.3.peg.1993"/>
<proteinExistence type="predicted"/>
<sequence length="167" mass="18821">MVISIQKIILSVACMTGLSVSTSTIHAASVQQCATAALLIGKKQVGQVSYFAESCKKAWDMQSIQMNFSYTQDIPEWAFKRAATHFLKKNIPDFKETSPLNQITQLYKPVKNGDLYTLSYVHSSHTLTLLLNQKTLGHIQNDHANQYFKIWLGSQPFNAKLKQQLLN</sequence>
<evidence type="ECO:0000259" key="2">
    <source>
        <dbReference type="Pfam" id="PF16036"/>
    </source>
</evidence>
<evidence type="ECO:0000313" key="3">
    <source>
        <dbReference type="EMBL" id="ENV17332.1"/>
    </source>
</evidence>
<dbReference type="InterPro" id="IPR016087">
    <property type="entry name" value="Chalcone_isomerase"/>
</dbReference>
<dbReference type="Proteomes" id="UP000013148">
    <property type="component" value="Unassembled WGS sequence"/>
</dbReference>
<dbReference type="EMBL" id="APPJ01000010">
    <property type="protein sequence ID" value="ENV17332.1"/>
    <property type="molecule type" value="Genomic_DNA"/>
</dbReference>
<dbReference type="Pfam" id="PF16036">
    <property type="entry name" value="Chalcone_3"/>
    <property type="match status" value="1"/>
</dbReference>
<dbReference type="AlphaFoldDB" id="N8WYV0"/>
<name>N8WYV0_ACIGI</name>
<gene>
    <name evidence="3" type="ORF">F964_02046</name>
</gene>
<dbReference type="RefSeq" id="WP_004819755.1">
    <property type="nucleotide sequence ID" value="NZ_KB849456.1"/>
</dbReference>